<accession>A0A392SLG1</accession>
<evidence type="ECO:0000313" key="2">
    <source>
        <dbReference type="EMBL" id="MCI48696.1"/>
    </source>
</evidence>
<feature type="non-terminal residue" evidence="2">
    <location>
        <position position="1"/>
    </location>
</feature>
<protein>
    <submittedName>
        <fullName evidence="2">Uncharacterized protein</fullName>
    </submittedName>
</protein>
<dbReference type="EMBL" id="LXQA010390289">
    <property type="protein sequence ID" value="MCI48696.1"/>
    <property type="molecule type" value="Genomic_DNA"/>
</dbReference>
<comment type="caution">
    <text evidence="2">The sequence shown here is derived from an EMBL/GenBank/DDBJ whole genome shotgun (WGS) entry which is preliminary data.</text>
</comment>
<name>A0A392SLG1_9FABA</name>
<proteinExistence type="predicted"/>
<evidence type="ECO:0000313" key="3">
    <source>
        <dbReference type="Proteomes" id="UP000265520"/>
    </source>
</evidence>
<reference evidence="2 3" key="1">
    <citation type="journal article" date="2018" name="Front. Plant Sci.">
        <title>Red Clover (Trifolium pratense) and Zigzag Clover (T. medium) - A Picture of Genomic Similarities and Differences.</title>
        <authorList>
            <person name="Dluhosova J."/>
            <person name="Istvanek J."/>
            <person name="Nedelnik J."/>
            <person name="Repkova J."/>
        </authorList>
    </citation>
    <scope>NUCLEOTIDE SEQUENCE [LARGE SCALE GENOMIC DNA]</scope>
    <source>
        <strain evidence="3">cv. 10/8</strain>
        <tissue evidence="2">Leaf</tissue>
    </source>
</reference>
<evidence type="ECO:0000256" key="1">
    <source>
        <dbReference type="SAM" id="MobiDB-lite"/>
    </source>
</evidence>
<keyword evidence="3" id="KW-1185">Reference proteome</keyword>
<dbReference type="Proteomes" id="UP000265520">
    <property type="component" value="Unassembled WGS sequence"/>
</dbReference>
<sequence>GGMAKLRRSYNGATAEKGLEHNGNGSGLSSE</sequence>
<feature type="region of interest" description="Disordered" evidence="1">
    <location>
        <begin position="1"/>
        <end position="31"/>
    </location>
</feature>
<dbReference type="AlphaFoldDB" id="A0A392SLG1"/>
<organism evidence="2 3">
    <name type="scientific">Trifolium medium</name>
    <dbReference type="NCBI Taxonomy" id="97028"/>
    <lineage>
        <taxon>Eukaryota</taxon>
        <taxon>Viridiplantae</taxon>
        <taxon>Streptophyta</taxon>
        <taxon>Embryophyta</taxon>
        <taxon>Tracheophyta</taxon>
        <taxon>Spermatophyta</taxon>
        <taxon>Magnoliopsida</taxon>
        <taxon>eudicotyledons</taxon>
        <taxon>Gunneridae</taxon>
        <taxon>Pentapetalae</taxon>
        <taxon>rosids</taxon>
        <taxon>fabids</taxon>
        <taxon>Fabales</taxon>
        <taxon>Fabaceae</taxon>
        <taxon>Papilionoideae</taxon>
        <taxon>50 kb inversion clade</taxon>
        <taxon>NPAAA clade</taxon>
        <taxon>Hologalegina</taxon>
        <taxon>IRL clade</taxon>
        <taxon>Trifolieae</taxon>
        <taxon>Trifolium</taxon>
    </lineage>
</organism>